<evidence type="ECO:0000259" key="7">
    <source>
        <dbReference type="PROSITE" id="PS50011"/>
    </source>
</evidence>
<feature type="binding site" evidence="5">
    <location>
        <position position="45"/>
    </location>
    <ligand>
        <name>ATP</name>
        <dbReference type="ChEBI" id="CHEBI:30616"/>
    </ligand>
</feature>
<name>A0ABP8CA11_9ACTN</name>
<dbReference type="Gene3D" id="1.10.510.10">
    <property type="entry name" value="Transferase(Phosphotransferase) domain 1"/>
    <property type="match status" value="1"/>
</dbReference>
<feature type="compositionally biased region" description="Gly residues" evidence="6">
    <location>
        <begin position="346"/>
        <end position="372"/>
    </location>
</feature>
<dbReference type="PROSITE" id="PS00107">
    <property type="entry name" value="PROTEIN_KINASE_ATP"/>
    <property type="match status" value="1"/>
</dbReference>
<accession>A0ABP8CA11</accession>
<dbReference type="SMART" id="SM00220">
    <property type="entry name" value="S_TKc"/>
    <property type="match status" value="1"/>
</dbReference>
<dbReference type="PROSITE" id="PS00108">
    <property type="entry name" value="PROTEIN_KINASE_ST"/>
    <property type="match status" value="1"/>
</dbReference>
<dbReference type="InterPro" id="IPR011009">
    <property type="entry name" value="Kinase-like_dom_sf"/>
</dbReference>
<sequence>MTVEALRPEDPAEIGGYPLIARIGAGGMGQVYLGLTGGGRHVALKVIREDFDGPQALARFRREVATVERVRSRFAAAMIGAGLDAPPYWLATEYVPGPTLRQAVAEHGPLPPDTCLRLLAALAQGLLEIHGHGVQHRDLKPGNVILAPDGPWLIDFGIARGEGQTQITQTGAWNGTPGYVAPEVVREQEPVPASDVFSLAGTIAYAATGRPPFGGGRIEAIIHRTLSGDIDLDGVDPRVADLVRLCAEKEPGSRVTLERLLELAASPVPLTDDPAYRGVVGAPPPVPLSVADAVTFGLVPPERTKTAVPGATPLRSRAAVIAAVAGIAVVVLGGAFGARALLNGDDGGSNGGEATGTGKGSGAGTGSGGGSSAQGSSAPPSGTPSGRTPGPNGRPPDEILVKKPTLDYQNLAYSPKDFTCLPNIRVEKADEKFAYQLQVSAPRQPYTKKSVEFGMRFKYERPTNYYLAAQLREPGPYGSAGPAWVTSKPLLYPQGEAGEHGLDLSYPNDFSWNASKGATGLYKGVWTIVWMHVQPNGDAYYLGCDGFTVK</sequence>
<feature type="compositionally biased region" description="Low complexity" evidence="6">
    <location>
        <begin position="373"/>
        <end position="391"/>
    </location>
</feature>
<keyword evidence="9" id="KW-1185">Reference proteome</keyword>
<dbReference type="Pfam" id="PF00069">
    <property type="entry name" value="Pkinase"/>
    <property type="match status" value="1"/>
</dbReference>
<dbReference type="InterPro" id="IPR017441">
    <property type="entry name" value="Protein_kinase_ATP_BS"/>
</dbReference>
<organism evidence="8 9">
    <name type="scientific">Actinomadura meridiana</name>
    <dbReference type="NCBI Taxonomy" id="559626"/>
    <lineage>
        <taxon>Bacteria</taxon>
        <taxon>Bacillati</taxon>
        <taxon>Actinomycetota</taxon>
        <taxon>Actinomycetes</taxon>
        <taxon>Streptosporangiales</taxon>
        <taxon>Thermomonosporaceae</taxon>
        <taxon>Actinomadura</taxon>
    </lineage>
</organism>
<dbReference type="CDD" id="cd14014">
    <property type="entry name" value="STKc_PknB_like"/>
    <property type="match status" value="1"/>
</dbReference>
<dbReference type="PANTHER" id="PTHR43289">
    <property type="entry name" value="MITOGEN-ACTIVATED PROTEIN KINASE KINASE KINASE 20-RELATED"/>
    <property type="match status" value="1"/>
</dbReference>
<evidence type="ECO:0000256" key="2">
    <source>
        <dbReference type="ARBA" id="ARBA00022741"/>
    </source>
</evidence>
<dbReference type="RefSeq" id="WP_344899787.1">
    <property type="nucleotide sequence ID" value="NZ_BAABAS010000015.1"/>
</dbReference>
<feature type="domain" description="Protein kinase" evidence="7">
    <location>
        <begin position="17"/>
        <end position="276"/>
    </location>
</feature>
<dbReference type="SUPFAM" id="SSF56112">
    <property type="entry name" value="Protein kinase-like (PK-like)"/>
    <property type="match status" value="1"/>
</dbReference>
<evidence type="ECO:0000256" key="4">
    <source>
        <dbReference type="ARBA" id="ARBA00022840"/>
    </source>
</evidence>
<keyword evidence="3" id="KW-0418">Kinase</keyword>
<proteinExistence type="predicted"/>
<dbReference type="PANTHER" id="PTHR43289:SF34">
    <property type="entry name" value="SERINE_THREONINE-PROTEIN KINASE YBDM-RELATED"/>
    <property type="match status" value="1"/>
</dbReference>
<dbReference type="InterPro" id="IPR000719">
    <property type="entry name" value="Prot_kinase_dom"/>
</dbReference>
<gene>
    <name evidence="8" type="ORF">GCM10022254_45360</name>
</gene>
<keyword evidence="4 5" id="KW-0067">ATP-binding</keyword>
<protein>
    <recommendedName>
        <fullName evidence="7">Protein kinase domain-containing protein</fullName>
    </recommendedName>
</protein>
<evidence type="ECO:0000256" key="6">
    <source>
        <dbReference type="SAM" id="MobiDB-lite"/>
    </source>
</evidence>
<dbReference type="PROSITE" id="PS50011">
    <property type="entry name" value="PROTEIN_KINASE_DOM"/>
    <property type="match status" value="1"/>
</dbReference>
<evidence type="ECO:0000313" key="8">
    <source>
        <dbReference type="EMBL" id="GAA4236233.1"/>
    </source>
</evidence>
<comment type="caution">
    <text evidence="8">The sequence shown here is derived from an EMBL/GenBank/DDBJ whole genome shotgun (WGS) entry which is preliminary data.</text>
</comment>
<evidence type="ECO:0000256" key="3">
    <source>
        <dbReference type="ARBA" id="ARBA00022777"/>
    </source>
</evidence>
<keyword evidence="1" id="KW-0808">Transferase</keyword>
<dbReference type="InterPro" id="IPR008271">
    <property type="entry name" value="Ser/Thr_kinase_AS"/>
</dbReference>
<feature type="region of interest" description="Disordered" evidence="6">
    <location>
        <begin position="346"/>
        <end position="400"/>
    </location>
</feature>
<reference evidence="9" key="1">
    <citation type="journal article" date="2019" name="Int. J. Syst. Evol. Microbiol.">
        <title>The Global Catalogue of Microorganisms (GCM) 10K type strain sequencing project: providing services to taxonomists for standard genome sequencing and annotation.</title>
        <authorList>
            <consortium name="The Broad Institute Genomics Platform"/>
            <consortium name="The Broad Institute Genome Sequencing Center for Infectious Disease"/>
            <person name="Wu L."/>
            <person name="Ma J."/>
        </authorList>
    </citation>
    <scope>NUCLEOTIDE SEQUENCE [LARGE SCALE GENOMIC DNA]</scope>
    <source>
        <strain evidence="9">JCM 17440</strain>
    </source>
</reference>
<evidence type="ECO:0000313" key="9">
    <source>
        <dbReference type="Proteomes" id="UP001501710"/>
    </source>
</evidence>
<evidence type="ECO:0000256" key="1">
    <source>
        <dbReference type="ARBA" id="ARBA00022679"/>
    </source>
</evidence>
<dbReference type="Proteomes" id="UP001501710">
    <property type="component" value="Unassembled WGS sequence"/>
</dbReference>
<keyword evidence="2 5" id="KW-0547">Nucleotide-binding</keyword>
<dbReference type="EMBL" id="BAABAS010000015">
    <property type="protein sequence ID" value="GAA4236233.1"/>
    <property type="molecule type" value="Genomic_DNA"/>
</dbReference>
<evidence type="ECO:0000256" key="5">
    <source>
        <dbReference type="PROSITE-ProRule" id="PRU10141"/>
    </source>
</evidence>